<evidence type="ECO:0000256" key="1">
    <source>
        <dbReference type="SAM" id="MobiDB-lite"/>
    </source>
</evidence>
<dbReference type="InterPro" id="IPR003607">
    <property type="entry name" value="HD/PDEase_dom"/>
</dbReference>
<dbReference type="OrthoDB" id="16547at2759"/>
<proteinExistence type="predicted"/>
<dbReference type="STRING" id="1215338.A0A059JDI5"/>
<gene>
    <name evidence="2" type="ORF">H109_02261</name>
</gene>
<comment type="caution">
    <text evidence="2">The sequence shown here is derived from an EMBL/GenBank/DDBJ whole genome shotgun (WGS) entry which is preliminary data.</text>
</comment>
<accession>A0A059JDI5</accession>
<organism evidence="2 3">
    <name type="scientific">Trichophyton interdigitale (strain MR816)</name>
    <dbReference type="NCBI Taxonomy" id="1215338"/>
    <lineage>
        <taxon>Eukaryota</taxon>
        <taxon>Fungi</taxon>
        <taxon>Dikarya</taxon>
        <taxon>Ascomycota</taxon>
        <taxon>Pezizomycotina</taxon>
        <taxon>Eurotiomycetes</taxon>
        <taxon>Eurotiomycetidae</taxon>
        <taxon>Onygenales</taxon>
        <taxon>Arthrodermataceae</taxon>
        <taxon>Trichophyton</taxon>
    </lineage>
</organism>
<dbReference type="Gene3D" id="1.10.3210.50">
    <property type="match status" value="1"/>
</dbReference>
<evidence type="ECO:0000313" key="2">
    <source>
        <dbReference type="EMBL" id="KDB25925.1"/>
    </source>
</evidence>
<dbReference type="PANTHER" id="PTHR33594">
    <property type="entry name" value="SUPERFAMILY HYDROLASE, PUTATIVE (AFU_ORTHOLOGUE AFUA_1G03035)-RELATED"/>
    <property type="match status" value="1"/>
</dbReference>
<dbReference type="HOGENOM" id="CLU_036524_0_1_1"/>
<dbReference type="AlphaFoldDB" id="A0A059JDI5"/>
<dbReference type="CDD" id="cd00077">
    <property type="entry name" value="HDc"/>
    <property type="match status" value="1"/>
</dbReference>
<keyword evidence="3" id="KW-1185">Reference proteome</keyword>
<sequence>MADGAQRSDTSDESEPPAIASSSEFSETALVQKVTRHVKENMSGSSSCHDFDHVMRVLGLSRIIATSPLAKTKTAASKWNPLVLTLGALLHHIGDKGYIRANERIVGTVYQLLLSFGTPIPVAEQVQLLVNYVPYSAEMESQRAREHFRKLAQEIPELNIIQDADRLDTIGSIGVGRAFAYSGAPLWKPRPLQRTIAYFTETLEGLERSMKTPEGKRLALERTNRLKLFRGWWEEEMALAKSGLSRDESNTGV</sequence>
<name>A0A059JDI5_TRIIM</name>
<protein>
    <recommendedName>
        <fullName evidence="4">HD/PDEase domain-containing protein</fullName>
    </recommendedName>
</protein>
<dbReference type="SUPFAM" id="SSF109604">
    <property type="entry name" value="HD-domain/PDEase-like"/>
    <property type="match status" value="1"/>
</dbReference>
<evidence type="ECO:0000313" key="3">
    <source>
        <dbReference type="Proteomes" id="UP000024533"/>
    </source>
</evidence>
<reference evidence="2 3" key="1">
    <citation type="submission" date="2014-02" db="EMBL/GenBank/DDBJ databases">
        <title>The Genome Sequence of Trichophyton interdigitale MR816.</title>
        <authorList>
            <consortium name="The Broad Institute Genomics Platform"/>
            <person name="Cuomo C.A."/>
            <person name="White T.C."/>
            <person name="Graser Y."/>
            <person name="Martinez-Rossi N."/>
            <person name="Heitman J."/>
            <person name="Young S.K."/>
            <person name="Zeng Q."/>
            <person name="Gargeya S."/>
            <person name="Abouelleil A."/>
            <person name="Alvarado L."/>
            <person name="Chapman S.B."/>
            <person name="Gainer-Dewar J."/>
            <person name="Goldberg J."/>
            <person name="Griggs A."/>
            <person name="Gujja S."/>
            <person name="Hansen M."/>
            <person name="Howarth C."/>
            <person name="Imamovic A."/>
            <person name="Larimer J."/>
            <person name="Martinez D."/>
            <person name="Murphy C."/>
            <person name="Pearson M.D."/>
            <person name="Persinoti G."/>
            <person name="Poon T."/>
            <person name="Priest M."/>
            <person name="Roberts A.D."/>
            <person name="Saif S."/>
            <person name="Shea T.D."/>
            <person name="Sykes S.N."/>
            <person name="Wortman J."/>
            <person name="Nusbaum C."/>
            <person name="Birren B."/>
        </authorList>
    </citation>
    <scope>NUCLEOTIDE SEQUENCE [LARGE SCALE GENOMIC DNA]</scope>
    <source>
        <strain evidence="2 3">MR816</strain>
    </source>
</reference>
<dbReference type="EMBL" id="AOKY01000167">
    <property type="protein sequence ID" value="KDB25925.1"/>
    <property type="molecule type" value="Genomic_DNA"/>
</dbReference>
<dbReference type="Proteomes" id="UP000024533">
    <property type="component" value="Unassembled WGS sequence"/>
</dbReference>
<feature type="region of interest" description="Disordered" evidence="1">
    <location>
        <begin position="1"/>
        <end position="24"/>
    </location>
</feature>
<dbReference type="PANTHER" id="PTHR33594:SF1">
    <property type="entry name" value="HD_PDEASE DOMAIN-CONTAINING PROTEIN"/>
    <property type="match status" value="1"/>
</dbReference>
<evidence type="ECO:0008006" key="4">
    <source>
        <dbReference type="Google" id="ProtNLM"/>
    </source>
</evidence>
<dbReference type="OMA" id="IYREWWE"/>